<evidence type="ECO:0000313" key="1">
    <source>
        <dbReference type="EMBL" id="QAT41974.1"/>
    </source>
</evidence>
<name>A0A410PSS7_9FIRM</name>
<dbReference type="Proteomes" id="UP000287601">
    <property type="component" value="Chromosome"/>
</dbReference>
<organism evidence="1 2">
    <name type="scientific">Aminipila luticellarii</name>
    <dbReference type="NCBI Taxonomy" id="2507160"/>
    <lineage>
        <taxon>Bacteria</taxon>
        <taxon>Bacillati</taxon>
        <taxon>Bacillota</taxon>
        <taxon>Clostridia</taxon>
        <taxon>Peptostreptococcales</taxon>
        <taxon>Anaerovoracaceae</taxon>
        <taxon>Aminipila</taxon>
    </lineage>
</organism>
<reference evidence="1 2" key="1">
    <citation type="submission" date="2019-01" db="EMBL/GenBank/DDBJ databases">
        <title>Draft genomes of a novel of Aminipila strains.</title>
        <authorList>
            <person name="Ma S."/>
        </authorList>
    </citation>
    <scope>NUCLEOTIDE SEQUENCE [LARGE SCALE GENOMIC DNA]</scope>
    <source>
        <strain evidence="2">JN-39</strain>
    </source>
</reference>
<accession>A0A410PSS7</accession>
<evidence type="ECO:0000313" key="2">
    <source>
        <dbReference type="Proteomes" id="UP000287601"/>
    </source>
</evidence>
<keyword evidence="1" id="KW-0378">Hydrolase</keyword>
<dbReference type="InterPro" id="IPR023214">
    <property type="entry name" value="HAD_sf"/>
</dbReference>
<protein>
    <submittedName>
        <fullName evidence="1">Haloacid dehalogenase-like hydrolase</fullName>
    </submittedName>
</protein>
<keyword evidence="2" id="KW-1185">Reference proteome</keyword>
<dbReference type="GO" id="GO:0016787">
    <property type="term" value="F:hydrolase activity"/>
    <property type="evidence" value="ECO:0007669"/>
    <property type="project" value="UniProtKB-KW"/>
</dbReference>
<dbReference type="RefSeq" id="WP_128744628.1">
    <property type="nucleotide sequence ID" value="NZ_CP035281.1"/>
</dbReference>
<dbReference type="AlphaFoldDB" id="A0A410PSS7"/>
<dbReference type="OrthoDB" id="9785423at2"/>
<dbReference type="SUPFAM" id="SSF56784">
    <property type="entry name" value="HAD-like"/>
    <property type="match status" value="1"/>
</dbReference>
<dbReference type="InterPro" id="IPR036412">
    <property type="entry name" value="HAD-like_sf"/>
</dbReference>
<dbReference type="Gene3D" id="3.40.50.1000">
    <property type="entry name" value="HAD superfamily/HAD-like"/>
    <property type="match status" value="1"/>
</dbReference>
<sequence>MANIIALVWDFDKTLVDGYMQDPIFEEYGVNPQEFWKEVNELPEKYWKEQGVKVNPDTIYLNQFIKYAKEGKFKGLNNKKLEEFGKKLKFYQGVPEIFEHTKQLIEEDPIYEEYDIKVEHYIVSTGMSRVIKGSSVMPHVEHVWGCELIEAPDEDGQNIISEVGYTIDNTSKTRALFEINKGVHLREGVEVNTSIPEDHRRVHFINMVYVADGPSDIPAFSVVNKHNGATFAIFPRGDMKAMKQVEQMRKDGRINMFAEADYSEGTTAYMWICNKITEFAERIRTEEKEKLAQFTSATPMHLT</sequence>
<proteinExistence type="predicted"/>
<dbReference type="EMBL" id="CP035281">
    <property type="protein sequence ID" value="QAT41974.1"/>
    <property type="molecule type" value="Genomic_DNA"/>
</dbReference>
<gene>
    <name evidence="1" type="ORF">EQM06_01320</name>
</gene>
<dbReference type="KEGG" id="amij:EQM06_01320"/>